<dbReference type="InterPro" id="IPR036165">
    <property type="entry name" value="YefM-like_sf"/>
</dbReference>
<comment type="caution">
    <text evidence="2">The sequence shown here is derived from an EMBL/GenBank/DDBJ whole genome shotgun (WGS) entry which is preliminary data.</text>
</comment>
<dbReference type="SUPFAM" id="SSF143120">
    <property type="entry name" value="YefM-like"/>
    <property type="match status" value="1"/>
</dbReference>
<name>A0A9D1PEL2_9FIRM</name>
<dbReference type="AlphaFoldDB" id="A0A9D1PEL2"/>
<dbReference type="Proteomes" id="UP000886814">
    <property type="component" value="Unassembled WGS sequence"/>
</dbReference>
<organism evidence="2 3">
    <name type="scientific">Candidatus Blautia stercorigallinarum</name>
    <dbReference type="NCBI Taxonomy" id="2838501"/>
    <lineage>
        <taxon>Bacteria</taxon>
        <taxon>Bacillati</taxon>
        <taxon>Bacillota</taxon>
        <taxon>Clostridia</taxon>
        <taxon>Lachnospirales</taxon>
        <taxon>Lachnospiraceae</taxon>
        <taxon>Blautia</taxon>
    </lineage>
</organism>
<accession>A0A9D1PEL2</accession>
<dbReference type="EMBL" id="DXIQ01000081">
    <property type="protein sequence ID" value="HIV39693.1"/>
    <property type="molecule type" value="Genomic_DNA"/>
</dbReference>
<comment type="similarity">
    <text evidence="1">Belongs to the phD/YefM antitoxin family.</text>
</comment>
<protein>
    <submittedName>
        <fullName evidence="2">Type II toxin-antitoxin system prevent-host-death family antitoxin</fullName>
    </submittedName>
</protein>
<sequence length="86" mass="9689">MPNIKPISDLRNYTAVINEVRYGNRVYLTRNGHGQCAIIDMKELDELDKQKALYQLMNKLNEAEVSIREEGTVSAEALEAELGVHG</sequence>
<dbReference type="NCBIfam" id="TIGR01552">
    <property type="entry name" value="phd_fam"/>
    <property type="match status" value="1"/>
</dbReference>
<proteinExistence type="inferred from homology"/>
<evidence type="ECO:0000256" key="1">
    <source>
        <dbReference type="ARBA" id="ARBA00009981"/>
    </source>
</evidence>
<reference evidence="2" key="2">
    <citation type="submission" date="2021-04" db="EMBL/GenBank/DDBJ databases">
        <authorList>
            <person name="Gilroy R."/>
        </authorList>
    </citation>
    <scope>NUCLEOTIDE SEQUENCE</scope>
    <source>
        <strain evidence="2">CHK195-9823</strain>
    </source>
</reference>
<gene>
    <name evidence="2" type="ORF">H9747_11985</name>
</gene>
<reference evidence="2" key="1">
    <citation type="journal article" date="2021" name="PeerJ">
        <title>Extensive microbial diversity within the chicken gut microbiome revealed by metagenomics and culture.</title>
        <authorList>
            <person name="Gilroy R."/>
            <person name="Ravi A."/>
            <person name="Getino M."/>
            <person name="Pursley I."/>
            <person name="Horton D.L."/>
            <person name="Alikhan N.F."/>
            <person name="Baker D."/>
            <person name="Gharbi K."/>
            <person name="Hall N."/>
            <person name="Watson M."/>
            <person name="Adriaenssens E.M."/>
            <person name="Foster-Nyarko E."/>
            <person name="Jarju S."/>
            <person name="Secka A."/>
            <person name="Antonio M."/>
            <person name="Oren A."/>
            <person name="Chaudhuri R.R."/>
            <person name="La Ragione R."/>
            <person name="Hildebrand F."/>
            <person name="Pallen M.J."/>
        </authorList>
    </citation>
    <scope>NUCLEOTIDE SEQUENCE</scope>
    <source>
        <strain evidence="2">CHK195-9823</strain>
    </source>
</reference>
<evidence type="ECO:0000313" key="3">
    <source>
        <dbReference type="Proteomes" id="UP000886814"/>
    </source>
</evidence>
<evidence type="ECO:0000313" key="2">
    <source>
        <dbReference type="EMBL" id="HIV39693.1"/>
    </source>
</evidence>